<organism evidence="2">
    <name type="scientific">uncultured Rubellimicrobium sp</name>
    <dbReference type="NCBI Taxonomy" id="543078"/>
    <lineage>
        <taxon>Bacteria</taxon>
        <taxon>Pseudomonadati</taxon>
        <taxon>Pseudomonadota</taxon>
        <taxon>Alphaproteobacteria</taxon>
        <taxon>Rhodobacterales</taxon>
        <taxon>Roseobacteraceae</taxon>
        <taxon>Rubellimicrobium</taxon>
        <taxon>environmental samples</taxon>
    </lineage>
</organism>
<feature type="compositionally biased region" description="Basic and acidic residues" evidence="1">
    <location>
        <begin position="1"/>
        <end position="41"/>
    </location>
</feature>
<sequence>ADARHRDPSCGRHLDGARPARDGALDREITGGRDGRQRRDLPVCPGLRRGGASRLRPEPLLPAAGTL</sequence>
<name>A0A6J4NLZ5_9RHOB</name>
<evidence type="ECO:0000256" key="1">
    <source>
        <dbReference type="SAM" id="MobiDB-lite"/>
    </source>
</evidence>
<protein>
    <submittedName>
        <fullName evidence="2">Uncharacterized protein</fullName>
    </submittedName>
</protein>
<evidence type="ECO:0000313" key="2">
    <source>
        <dbReference type="EMBL" id="CAA9388926.1"/>
    </source>
</evidence>
<feature type="region of interest" description="Disordered" evidence="1">
    <location>
        <begin position="1"/>
        <end position="67"/>
    </location>
</feature>
<gene>
    <name evidence="2" type="ORF">AVDCRST_MAG15-328</name>
</gene>
<dbReference type="AlphaFoldDB" id="A0A6J4NLZ5"/>
<proteinExistence type="predicted"/>
<feature type="non-terminal residue" evidence="2">
    <location>
        <position position="1"/>
    </location>
</feature>
<reference evidence="2" key="1">
    <citation type="submission" date="2020-02" db="EMBL/GenBank/DDBJ databases">
        <authorList>
            <person name="Meier V. D."/>
        </authorList>
    </citation>
    <scope>NUCLEOTIDE SEQUENCE</scope>
    <source>
        <strain evidence="2">AVDCRST_MAG15</strain>
    </source>
</reference>
<dbReference type="EMBL" id="CADCUU010000051">
    <property type="protein sequence ID" value="CAA9388926.1"/>
    <property type="molecule type" value="Genomic_DNA"/>
</dbReference>
<feature type="non-terminal residue" evidence="2">
    <location>
        <position position="67"/>
    </location>
</feature>
<accession>A0A6J4NLZ5</accession>